<evidence type="ECO:0000259" key="3">
    <source>
        <dbReference type="PROSITE" id="PS50076"/>
    </source>
</evidence>
<evidence type="ECO:0000256" key="1">
    <source>
        <dbReference type="SAM" id="MobiDB-lite"/>
    </source>
</evidence>
<dbReference type="SUPFAM" id="SSF46565">
    <property type="entry name" value="Chaperone J-domain"/>
    <property type="match status" value="1"/>
</dbReference>
<dbReference type="EMBL" id="MK838112">
    <property type="protein sequence ID" value="QDH46533.1"/>
    <property type="molecule type" value="Genomic_DNA"/>
</dbReference>
<organism evidence="4 5">
    <name type="scientific">Aeromonas phage LAh_6</name>
    <dbReference type="NCBI Taxonomy" id="2591030"/>
    <lineage>
        <taxon>Viruses</taxon>
        <taxon>Duplodnaviria</taxon>
        <taxon>Heunggongvirae</taxon>
        <taxon>Uroviricota</taxon>
        <taxon>Caudoviricetes</taxon>
        <taxon>Grimontviridae</taxon>
        <taxon>Lahexavirus</taxon>
        <taxon>Lahexavirus LAh6</taxon>
    </lineage>
</organism>
<reference evidence="4 5" key="1">
    <citation type="submission" date="2019-04" db="EMBL/GenBank/DDBJ databases">
        <title>Novel bacteriophages capable of disrupting biofilms from clinical strains of Aeromonas hydrophila with intrinsic antibiotic resistance.</title>
        <authorList>
            <person name="Kabwe M."/>
            <person name="Brown T.L."/>
            <person name="Speirs L."/>
            <person name="Ku H."/>
            <person name="Leach M."/>
            <person name="Chan H.T."/>
            <person name="Petrovski S."/>
            <person name="Lock P."/>
            <person name="Tucci J."/>
        </authorList>
    </citation>
    <scope>NUCLEOTIDE SEQUENCE [LARGE SCALE GENOMIC DNA]</scope>
</reference>
<dbReference type="InterPro" id="IPR036869">
    <property type="entry name" value="J_dom_sf"/>
</dbReference>
<feature type="transmembrane region" description="Helical" evidence="2">
    <location>
        <begin position="6"/>
        <end position="28"/>
    </location>
</feature>
<feature type="domain" description="J" evidence="3">
    <location>
        <begin position="124"/>
        <end position="177"/>
    </location>
</feature>
<gene>
    <name evidence="4" type="ORF">LAh6_157</name>
</gene>
<keyword evidence="5" id="KW-1185">Reference proteome</keyword>
<dbReference type="Proteomes" id="UP000319466">
    <property type="component" value="Segment"/>
</dbReference>
<protein>
    <submittedName>
        <fullName evidence="4">Putative DNAJC5B isoform 4</fullName>
    </submittedName>
</protein>
<keyword evidence="2" id="KW-1133">Transmembrane helix</keyword>
<keyword evidence="2" id="KW-0472">Membrane</keyword>
<evidence type="ECO:0000256" key="2">
    <source>
        <dbReference type="SAM" id="Phobius"/>
    </source>
</evidence>
<dbReference type="InterPro" id="IPR001623">
    <property type="entry name" value="DnaJ_domain"/>
</dbReference>
<dbReference type="Gene3D" id="1.10.287.110">
    <property type="entry name" value="DnaJ domain"/>
    <property type="match status" value="1"/>
</dbReference>
<dbReference type="PROSITE" id="PS50076">
    <property type="entry name" value="DNAJ_2"/>
    <property type="match status" value="1"/>
</dbReference>
<keyword evidence="2" id="KW-0812">Transmembrane</keyword>
<name>A0A513ZZU6_9CAUD</name>
<dbReference type="Pfam" id="PF00226">
    <property type="entry name" value="DnaJ"/>
    <property type="match status" value="1"/>
</dbReference>
<dbReference type="CDD" id="cd06257">
    <property type="entry name" value="DnaJ"/>
    <property type="match status" value="1"/>
</dbReference>
<proteinExistence type="predicted"/>
<evidence type="ECO:0000313" key="4">
    <source>
        <dbReference type="EMBL" id="QDH46533.1"/>
    </source>
</evidence>
<sequence>MAIEPAVMVCLLLLPPIALIILSVYELISHRLSEIKRLKAEIEFACYILRKWGYFSDNSHENIVGLCKEVKWDLEELDRRRDYLFGLVHRAERIRKAEKIKKKAKESFKEENQTQRTPPKRPSTVQEMLGLRNGFSKEELKKSYRAWMMKNHPDKNPNADVKLIQTVNDWYAKERAR</sequence>
<accession>A0A513ZZU6</accession>
<dbReference type="PRINTS" id="PR00625">
    <property type="entry name" value="JDOMAIN"/>
</dbReference>
<evidence type="ECO:0000313" key="5">
    <source>
        <dbReference type="Proteomes" id="UP000319466"/>
    </source>
</evidence>
<feature type="region of interest" description="Disordered" evidence="1">
    <location>
        <begin position="104"/>
        <end position="124"/>
    </location>
</feature>